<dbReference type="AlphaFoldDB" id="A0A0E1W469"/>
<name>A0A0E1W469_BURPE</name>
<feature type="region of interest" description="Disordered" evidence="1">
    <location>
        <begin position="1"/>
        <end position="24"/>
    </location>
</feature>
<accession>A0A0E1W469</accession>
<evidence type="ECO:0000256" key="1">
    <source>
        <dbReference type="SAM" id="MobiDB-lite"/>
    </source>
</evidence>
<dbReference type="EMBL" id="CM000832">
    <property type="protein sequence ID" value="EET07933.1"/>
    <property type="molecule type" value="Genomic_DNA"/>
</dbReference>
<proteinExistence type="predicted"/>
<organism evidence="2">
    <name type="scientific">Burkholderia pseudomallei 1710a</name>
    <dbReference type="NCBI Taxonomy" id="320371"/>
    <lineage>
        <taxon>Bacteria</taxon>
        <taxon>Pseudomonadati</taxon>
        <taxon>Pseudomonadota</taxon>
        <taxon>Betaproteobacteria</taxon>
        <taxon>Burkholderiales</taxon>
        <taxon>Burkholderiaceae</taxon>
        <taxon>Burkholderia</taxon>
        <taxon>pseudomallei group</taxon>
    </lineage>
</organism>
<dbReference type="Proteomes" id="UP000001812">
    <property type="component" value="Chromosome I"/>
</dbReference>
<reference evidence="2" key="1">
    <citation type="submission" date="2009-05" db="EMBL/GenBank/DDBJ databases">
        <authorList>
            <person name="Harkins D.M."/>
            <person name="DeShazer D."/>
            <person name="Woods D.E."/>
            <person name="Brinkac L.M."/>
            <person name="Brown K.A."/>
            <person name="Hung G.C."/>
            <person name="Tuanyok A."/>
            <person name="Zhang B."/>
            <person name="Nierman W.C."/>
        </authorList>
    </citation>
    <scope>NUCLEOTIDE SEQUENCE [LARGE SCALE GENOMIC DNA]</scope>
    <source>
        <strain evidence="2">1710a</strain>
    </source>
</reference>
<gene>
    <name evidence="2" type="ORF">BURPS1710A_2095</name>
</gene>
<dbReference type="HOGENOM" id="CLU_210820_0_0_4"/>
<sequence>MRAKRGGRTCGAHQHAREDRDTGSRRHVVLLWKRSNAPARLRSRAPGERSRITATNGI</sequence>
<protein>
    <submittedName>
        <fullName evidence="2">Uncharacterized protein</fullName>
    </submittedName>
</protein>
<feature type="compositionally biased region" description="Basic and acidic residues" evidence="1">
    <location>
        <begin position="15"/>
        <end position="24"/>
    </location>
</feature>
<evidence type="ECO:0000313" key="2">
    <source>
        <dbReference type="EMBL" id="EET07933.1"/>
    </source>
</evidence>